<accession>A0ABY4ZY36</accession>
<dbReference type="EMBL" id="CP096040">
    <property type="protein sequence ID" value="USQ97696.1"/>
    <property type="molecule type" value="Genomic_DNA"/>
</dbReference>
<proteinExistence type="predicted"/>
<keyword evidence="1" id="KW-1133">Transmembrane helix</keyword>
<dbReference type="PANTHER" id="PTHR43179">
    <property type="entry name" value="RHAMNOSYLTRANSFERASE WBBL"/>
    <property type="match status" value="1"/>
</dbReference>
<evidence type="ECO:0000313" key="4">
    <source>
        <dbReference type="Proteomes" id="UP001057520"/>
    </source>
</evidence>
<dbReference type="InterPro" id="IPR001173">
    <property type="entry name" value="Glyco_trans_2-like"/>
</dbReference>
<evidence type="ECO:0000256" key="1">
    <source>
        <dbReference type="SAM" id="Phobius"/>
    </source>
</evidence>
<sequence>MYVSIDPAHSRAAAPSYGTLAITPRLSLVMVVYMTGPALMESVRHVLAEPLVEEFIIVDNGSSLADAAWLRELARREPRVRLLQGLGNIGFARAANLGAAAAKGESLVFLNPDAFLTPGAIAALADAGRDRPSPCIVGARVFNTDGTEQRGARRGEITPVTTLLTLSKLSATLPPLRRFEIHREGEPPPPYPVDTPTISGACFYMSASDFHVLGGFDEGYFLHVEDVDLCWRARRQGGSVLFQPNARIVHVGSTSKENPLVIEWHKGRGLVRYFLKRADSKRRKALALALAPLILGVAVGRPLLRQLRRGRMGRPAERLAAAAPGA</sequence>
<protein>
    <submittedName>
        <fullName evidence="3">Glycosyltransferase family 2 protein</fullName>
    </submittedName>
</protein>
<feature type="domain" description="Glycosyltransferase 2-like" evidence="2">
    <location>
        <begin position="27"/>
        <end position="156"/>
    </location>
</feature>
<dbReference type="InterPro" id="IPR029044">
    <property type="entry name" value="Nucleotide-diphossugar_trans"/>
</dbReference>
<dbReference type="Gene3D" id="3.90.550.10">
    <property type="entry name" value="Spore Coat Polysaccharide Biosynthesis Protein SpsA, Chain A"/>
    <property type="match status" value="1"/>
</dbReference>
<evidence type="ECO:0000313" key="3">
    <source>
        <dbReference type="EMBL" id="USQ97696.1"/>
    </source>
</evidence>
<evidence type="ECO:0000259" key="2">
    <source>
        <dbReference type="Pfam" id="PF00535"/>
    </source>
</evidence>
<keyword evidence="1" id="KW-0472">Membrane</keyword>
<dbReference type="SUPFAM" id="SSF53448">
    <property type="entry name" value="Nucleotide-diphospho-sugar transferases"/>
    <property type="match status" value="1"/>
</dbReference>
<reference evidence="3 4" key="1">
    <citation type="submission" date="2022-04" db="EMBL/GenBank/DDBJ databases">
        <title>Genome sequence of soybean root-associated Caulobacter segnis RL271.</title>
        <authorList>
            <person name="Longley R."/>
            <person name="Bonito G."/>
            <person name="Trigodet F."/>
            <person name="Crosson S."/>
            <person name="Fiebig A."/>
        </authorList>
    </citation>
    <scope>NUCLEOTIDE SEQUENCE [LARGE SCALE GENOMIC DNA]</scope>
    <source>
        <strain evidence="3 4">RL271</strain>
    </source>
</reference>
<dbReference type="Pfam" id="PF00535">
    <property type="entry name" value="Glycos_transf_2"/>
    <property type="match status" value="1"/>
</dbReference>
<organism evidence="3 4">
    <name type="scientific">Caulobacter segnis</name>
    <dbReference type="NCBI Taxonomy" id="88688"/>
    <lineage>
        <taxon>Bacteria</taxon>
        <taxon>Pseudomonadati</taxon>
        <taxon>Pseudomonadota</taxon>
        <taxon>Alphaproteobacteria</taxon>
        <taxon>Caulobacterales</taxon>
        <taxon>Caulobacteraceae</taxon>
        <taxon>Caulobacter</taxon>
    </lineage>
</organism>
<feature type="transmembrane region" description="Helical" evidence="1">
    <location>
        <begin position="285"/>
        <end position="304"/>
    </location>
</feature>
<name>A0ABY4ZY36_9CAUL</name>
<dbReference type="Proteomes" id="UP001057520">
    <property type="component" value="Chromosome"/>
</dbReference>
<dbReference type="PANTHER" id="PTHR43179:SF7">
    <property type="entry name" value="RHAMNOSYLTRANSFERASE WBBL"/>
    <property type="match status" value="1"/>
</dbReference>
<keyword evidence="4" id="KW-1185">Reference proteome</keyword>
<keyword evidence="1" id="KW-0812">Transmembrane</keyword>
<gene>
    <name evidence="3" type="ORF">MZV50_09250</name>
</gene>